<keyword evidence="2" id="KW-0732">Signal</keyword>
<dbReference type="EMBL" id="BMMK01000008">
    <property type="protein sequence ID" value="GGM51371.1"/>
    <property type="molecule type" value="Genomic_DNA"/>
</dbReference>
<feature type="region of interest" description="Disordered" evidence="1">
    <location>
        <begin position="28"/>
        <end position="128"/>
    </location>
</feature>
<keyword evidence="4" id="KW-1185">Reference proteome</keyword>
<feature type="chain" id="PRO_5035159245" evidence="2">
    <location>
        <begin position="29"/>
        <end position="139"/>
    </location>
</feature>
<feature type="compositionally biased region" description="Polar residues" evidence="1">
    <location>
        <begin position="41"/>
        <end position="58"/>
    </location>
</feature>
<evidence type="ECO:0000313" key="4">
    <source>
        <dbReference type="Proteomes" id="UP000637578"/>
    </source>
</evidence>
<gene>
    <name evidence="3" type="ORF">GCM10012275_22860</name>
</gene>
<evidence type="ECO:0000256" key="1">
    <source>
        <dbReference type="SAM" id="MobiDB-lite"/>
    </source>
</evidence>
<evidence type="ECO:0000256" key="2">
    <source>
        <dbReference type="SAM" id="SignalP"/>
    </source>
</evidence>
<dbReference type="RefSeq" id="WP_189056729.1">
    <property type="nucleotide sequence ID" value="NZ_BMMK01000008.1"/>
</dbReference>
<name>A0A8J3CDD7_9PSEU</name>
<reference evidence="3" key="2">
    <citation type="submission" date="2020-09" db="EMBL/GenBank/DDBJ databases">
        <authorList>
            <person name="Sun Q."/>
            <person name="Zhou Y."/>
        </authorList>
    </citation>
    <scope>NUCLEOTIDE SEQUENCE</scope>
    <source>
        <strain evidence="3">CGMCC 4.5737</strain>
    </source>
</reference>
<accession>A0A8J3CDD7</accession>
<dbReference type="AlphaFoldDB" id="A0A8J3CDD7"/>
<feature type="compositionally biased region" description="Pro residues" evidence="1">
    <location>
        <begin position="96"/>
        <end position="119"/>
    </location>
</feature>
<protein>
    <submittedName>
        <fullName evidence="3">Uncharacterized protein</fullName>
    </submittedName>
</protein>
<dbReference type="Proteomes" id="UP000637578">
    <property type="component" value="Unassembled WGS sequence"/>
</dbReference>
<organism evidence="3 4">
    <name type="scientific">Longimycelium tulufanense</name>
    <dbReference type="NCBI Taxonomy" id="907463"/>
    <lineage>
        <taxon>Bacteria</taxon>
        <taxon>Bacillati</taxon>
        <taxon>Actinomycetota</taxon>
        <taxon>Actinomycetes</taxon>
        <taxon>Pseudonocardiales</taxon>
        <taxon>Pseudonocardiaceae</taxon>
        <taxon>Longimycelium</taxon>
    </lineage>
</organism>
<evidence type="ECO:0000313" key="3">
    <source>
        <dbReference type="EMBL" id="GGM51371.1"/>
    </source>
</evidence>
<feature type="signal peptide" evidence="2">
    <location>
        <begin position="1"/>
        <end position="28"/>
    </location>
</feature>
<reference evidence="3" key="1">
    <citation type="journal article" date="2014" name="Int. J. Syst. Evol. Microbiol.">
        <title>Complete genome sequence of Corynebacterium casei LMG S-19264T (=DSM 44701T), isolated from a smear-ripened cheese.</title>
        <authorList>
            <consortium name="US DOE Joint Genome Institute (JGI-PGF)"/>
            <person name="Walter F."/>
            <person name="Albersmeier A."/>
            <person name="Kalinowski J."/>
            <person name="Ruckert C."/>
        </authorList>
    </citation>
    <scope>NUCLEOTIDE SEQUENCE</scope>
    <source>
        <strain evidence="3">CGMCC 4.5737</strain>
    </source>
</reference>
<comment type="caution">
    <text evidence="3">The sequence shown here is derived from an EMBL/GenBank/DDBJ whole genome shotgun (WGS) entry which is preliminary data.</text>
</comment>
<proteinExistence type="predicted"/>
<sequence length="139" mass="14213">MSRLRSLLAGVGALAVALFGLGTGTAAAEPGASPNPPATHAVSQPSHYYAPTHNSQPAHYSHHYHSPNYGSAWDGGPPMPMSIHPYPHANGTAGVNPPPGVAPLLPRPITQPSPPPQSLPTPSSLLSPSQIPLVGLLPL</sequence>